<dbReference type="AlphaFoldDB" id="A0A4Q0A064"/>
<evidence type="ECO:0000256" key="1">
    <source>
        <dbReference type="SAM" id="MobiDB-lite"/>
    </source>
</evidence>
<proteinExistence type="predicted"/>
<feature type="chain" id="PRO_5021008486" evidence="2">
    <location>
        <begin position="22"/>
        <end position="167"/>
    </location>
</feature>
<dbReference type="Proteomes" id="UP000268162">
    <property type="component" value="Unassembled WGS sequence"/>
</dbReference>
<accession>A0A4Q0A064</accession>
<name>A0A4Q0A064_9FUNG</name>
<gene>
    <name evidence="3" type="ORF">BJ085DRAFT_27958</name>
</gene>
<feature type="region of interest" description="Disordered" evidence="1">
    <location>
        <begin position="30"/>
        <end position="51"/>
    </location>
</feature>
<evidence type="ECO:0000256" key="2">
    <source>
        <dbReference type="SAM" id="SignalP"/>
    </source>
</evidence>
<keyword evidence="4" id="KW-1185">Reference proteome</keyword>
<dbReference type="EMBL" id="ML002275">
    <property type="protein sequence ID" value="RKP39377.1"/>
    <property type="molecule type" value="Genomic_DNA"/>
</dbReference>
<keyword evidence="2" id="KW-0732">Signal</keyword>
<evidence type="ECO:0000313" key="3">
    <source>
        <dbReference type="EMBL" id="RKP39377.1"/>
    </source>
</evidence>
<reference evidence="4" key="1">
    <citation type="journal article" date="2018" name="Nat. Microbiol.">
        <title>Leveraging single-cell genomics to expand the fungal tree of life.</title>
        <authorList>
            <person name="Ahrendt S.R."/>
            <person name="Quandt C.A."/>
            <person name="Ciobanu D."/>
            <person name="Clum A."/>
            <person name="Salamov A."/>
            <person name="Andreopoulos B."/>
            <person name="Cheng J.F."/>
            <person name="Woyke T."/>
            <person name="Pelin A."/>
            <person name="Henrissat B."/>
            <person name="Reynolds N.K."/>
            <person name="Benny G.L."/>
            <person name="Smith M.E."/>
            <person name="James T.Y."/>
            <person name="Grigoriev I.V."/>
        </authorList>
    </citation>
    <scope>NUCLEOTIDE SEQUENCE [LARGE SCALE GENOMIC DNA]</scope>
    <source>
        <strain evidence="4">RSA 468</strain>
    </source>
</reference>
<organism evidence="3 4">
    <name type="scientific">Dimargaris cristalligena</name>
    <dbReference type="NCBI Taxonomy" id="215637"/>
    <lineage>
        <taxon>Eukaryota</taxon>
        <taxon>Fungi</taxon>
        <taxon>Fungi incertae sedis</taxon>
        <taxon>Zoopagomycota</taxon>
        <taxon>Kickxellomycotina</taxon>
        <taxon>Dimargaritomycetes</taxon>
        <taxon>Dimargaritales</taxon>
        <taxon>Dimargaritaceae</taxon>
        <taxon>Dimargaris</taxon>
    </lineage>
</organism>
<protein>
    <submittedName>
        <fullName evidence="3">Uncharacterized protein</fullName>
    </submittedName>
</protein>
<feature type="signal peptide" evidence="2">
    <location>
        <begin position="1"/>
        <end position="21"/>
    </location>
</feature>
<evidence type="ECO:0000313" key="4">
    <source>
        <dbReference type="Proteomes" id="UP000268162"/>
    </source>
</evidence>
<sequence>MRFSTTIALFGLAVLASTVMASPAGPAEGEAGAVDFDDDDNTGLFDTESADDDASSIIGKRDFQQTKEKSGMIGMPIIFGAKGQKTWLERQHAPVHAARPAYRQPAHKSYAPKYRRDFQQTKEKSGMIGFPIIFGTKGQKTWLERPAEVRQAPVHAKPYAPKHYGKY</sequence>